<evidence type="ECO:0000313" key="10">
    <source>
        <dbReference type="Proteomes" id="UP000253975"/>
    </source>
</evidence>
<dbReference type="InterPro" id="IPR020097">
    <property type="entry name" value="PsdUridine_synth_TruA_a/b_dom"/>
</dbReference>
<accession>A0A369LK61</accession>
<gene>
    <name evidence="4" type="primary">truA</name>
    <name evidence="9" type="ORF">C1881_04680</name>
</gene>
<comment type="caution">
    <text evidence="4">Lacks conserved residue(s) required for the propagation of feature annotation.</text>
</comment>
<dbReference type="Pfam" id="PF01416">
    <property type="entry name" value="PseudoU_synth_1"/>
    <property type="match status" value="2"/>
</dbReference>
<evidence type="ECO:0000256" key="2">
    <source>
        <dbReference type="ARBA" id="ARBA00022694"/>
    </source>
</evidence>
<dbReference type="Gene3D" id="3.30.70.580">
    <property type="entry name" value="Pseudouridine synthase I, catalytic domain, N-terminal subdomain"/>
    <property type="match status" value="1"/>
</dbReference>
<dbReference type="EMBL" id="PPTO01000006">
    <property type="protein sequence ID" value="RDB59067.1"/>
    <property type="molecule type" value="Genomic_DNA"/>
</dbReference>
<keyword evidence="3 4" id="KW-0413">Isomerase</keyword>
<dbReference type="PANTHER" id="PTHR11142">
    <property type="entry name" value="PSEUDOURIDYLATE SYNTHASE"/>
    <property type="match status" value="1"/>
</dbReference>
<feature type="active site" description="Nucleophile" evidence="4 5">
    <location>
        <position position="68"/>
    </location>
</feature>
<dbReference type="InterPro" id="IPR020094">
    <property type="entry name" value="TruA/RsuA/RluB/E/F_N"/>
</dbReference>
<dbReference type="InterPro" id="IPR001406">
    <property type="entry name" value="PsdUridine_synth_TruA"/>
</dbReference>
<feature type="domain" description="Pseudouridine synthase I TruA alpha/beta" evidence="8">
    <location>
        <begin position="164"/>
        <end position="271"/>
    </location>
</feature>
<dbReference type="GO" id="GO:0031119">
    <property type="term" value="P:tRNA pseudouridine synthesis"/>
    <property type="evidence" value="ECO:0007669"/>
    <property type="project" value="UniProtKB-UniRule"/>
</dbReference>
<dbReference type="GO" id="GO:0003723">
    <property type="term" value="F:RNA binding"/>
    <property type="evidence" value="ECO:0007669"/>
    <property type="project" value="InterPro"/>
</dbReference>
<comment type="caution">
    <text evidence="9">The sequence shown here is derived from an EMBL/GenBank/DDBJ whole genome shotgun (WGS) entry which is preliminary data.</text>
</comment>
<reference evidence="9 10" key="1">
    <citation type="journal article" date="2018" name="Elife">
        <title>Discovery and characterization of a prevalent human gut bacterial enzyme sufficient for the inactivation of a family of plant toxins.</title>
        <authorList>
            <person name="Koppel N."/>
            <person name="Bisanz J.E."/>
            <person name="Pandelia M.E."/>
            <person name="Turnbaugh P.J."/>
            <person name="Balskus E.P."/>
        </authorList>
    </citation>
    <scope>NUCLEOTIDE SEQUENCE [LARGE SCALE GENOMIC DNA]</scope>
    <source>
        <strain evidence="9 10">OB21 GAM31</strain>
    </source>
</reference>
<feature type="domain" description="Pseudouridine synthase I TruA alpha/beta" evidence="8">
    <location>
        <begin position="24"/>
        <end position="124"/>
    </location>
</feature>
<comment type="subunit">
    <text evidence="4">Homodimer.</text>
</comment>
<evidence type="ECO:0000259" key="8">
    <source>
        <dbReference type="Pfam" id="PF01416"/>
    </source>
</evidence>
<dbReference type="PANTHER" id="PTHR11142:SF0">
    <property type="entry name" value="TRNA PSEUDOURIDINE SYNTHASE-LIKE 1"/>
    <property type="match status" value="1"/>
</dbReference>
<dbReference type="EC" id="5.4.99.12" evidence="4"/>
<dbReference type="AlphaFoldDB" id="A0A369LK61"/>
<dbReference type="SUPFAM" id="SSF55120">
    <property type="entry name" value="Pseudouridine synthase"/>
    <property type="match status" value="1"/>
</dbReference>
<dbReference type="HAMAP" id="MF_00171">
    <property type="entry name" value="TruA"/>
    <property type="match status" value="1"/>
</dbReference>
<proteinExistence type="inferred from homology"/>
<evidence type="ECO:0000256" key="5">
    <source>
        <dbReference type="PIRSR" id="PIRSR001430-1"/>
    </source>
</evidence>
<dbReference type="Gene3D" id="3.30.70.660">
    <property type="entry name" value="Pseudouridine synthase I, catalytic domain, C-terminal subdomain"/>
    <property type="match status" value="1"/>
</dbReference>
<dbReference type="GO" id="GO:0160147">
    <property type="term" value="F:tRNA pseudouridine(38-40) synthase activity"/>
    <property type="evidence" value="ECO:0007669"/>
    <property type="project" value="UniProtKB-EC"/>
</dbReference>
<sequence length="279" mass="30248">MRAKRVEDALAAGLSHTVSLTLGYEGSGFAGYARQAETHIKTVQGELESVLSMLYKRDVPVVCAGRTDAGVHARGQVVSFDVSDDEFQSRSFRGLQRSLNALVDEAISISSIDERPLGFSARFDALWREYHYHICTSTARPVLIAPIAWHLGGVTLDVDVMNEACSHLIGEHDFKSFCMAASAVGKPTHRNVMELSVYPEVIAGTEVATVRVVGNAFLHSMVRTMVGTLVEVGRGSKPPSWVGDVLAACDRRAAGQNAPAAGLVFWKVEYPEAMRSIRG</sequence>
<evidence type="ECO:0000256" key="7">
    <source>
        <dbReference type="RuleBase" id="RU003792"/>
    </source>
</evidence>
<dbReference type="PIRSF" id="PIRSF001430">
    <property type="entry name" value="tRNA_psdUrid_synth"/>
    <property type="match status" value="1"/>
</dbReference>
<comment type="catalytic activity">
    <reaction evidence="4 7">
        <text>uridine(38/39/40) in tRNA = pseudouridine(38/39/40) in tRNA</text>
        <dbReference type="Rhea" id="RHEA:22376"/>
        <dbReference type="Rhea" id="RHEA-COMP:10085"/>
        <dbReference type="Rhea" id="RHEA-COMP:10087"/>
        <dbReference type="ChEBI" id="CHEBI:65314"/>
        <dbReference type="ChEBI" id="CHEBI:65315"/>
        <dbReference type="EC" id="5.4.99.12"/>
    </reaction>
</comment>
<comment type="function">
    <text evidence="4">Formation of pseudouridine at positions 38, 39 and 40 in the anticodon stem and loop of transfer RNAs.</text>
</comment>
<evidence type="ECO:0000256" key="3">
    <source>
        <dbReference type="ARBA" id="ARBA00023235"/>
    </source>
</evidence>
<dbReference type="CDD" id="cd02570">
    <property type="entry name" value="PseudoU_synth_EcTruA"/>
    <property type="match status" value="1"/>
</dbReference>
<dbReference type="NCBIfam" id="TIGR00071">
    <property type="entry name" value="hisT_truA"/>
    <property type="match status" value="1"/>
</dbReference>
<dbReference type="Proteomes" id="UP000253975">
    <property type="component" value="Unassembled WGS sequence"/>
</dbReference>
<feature type="binding site" evidence="4 6">
    <location>
        <position position="130"/>
    </location>
    <ligand>
        <name>substrate</name>
    </ligand>
</feature>
<evidence type="ECO:0000256" key="4">
    <source>
        <dbReference type="HAMAP-Rule" id="MF_00171"/>
    </source>
</evidence>
<keyword evidence="2 4" id="KW-0819">tRNA processing</keyword>
<dbReference type="InterPro" id="IPR020095">
    <property type="entry name" value="PsdUridine_synth_TruA_C"/>
</dbReference>
<evidence type="ECO:0000256" key="6">
    <source>
        <dbReference type="PIRSR" id="PIRSR001430-2"/>
    </source>
</evidence>
<protein>
    <recommendedName>
        <fullName evidence="4">tRNA pseudouridine synthase A</fullName>
        <ecNumber evidence="4">5.4.99.12</ecNumber>
    </recommendedName>
    <alternativeName>
        <fullName evidence="4">tRNA pseudouridine(38-40) synthase</fullName>
    </alternativeName>
    <alternativeName>
        <fullName evidence="4">tRNA pseudouridylate synthase I</fullName>
    </alternativeName>
    <alternativeName>
        <fullName evidence="4">tRNA-uridine isomerase I</fullName>
    </alternativeName>
</protein>
<name>A0A369LK61_9ACTN</name>
<comment type="similarity">
    <text evidence="1 4 7">Belongs to the tRNA pseudouridine synthase TruA family.</text>
</comment>
<organism evidence="9 10">
    <name type="scientific">Slackia isoflavoniconvertens</name>
    <dbReference type="NCBI Taxonomy" id="572010"/>
    <lineage>
        <taxon>Bacteria</taxon>
        <taxon>Bacillati</taxon>
        <taxon>Actinomycetota</taxon>
        <taxon>Coriobacteriia</taxon>
        <taxon>Eggerthellales</taxon>
        <taxon>Eggerthellaceae</taxon>
        <taxon>Slackia</taxon>
    </lineage>
</organism>
<evidence type="ECO:0000256" key="1">
    <source>
        <dbReference type="ARBA" id="ARBA00009375"/>
    </source>
</evidence>
<evidence type="ECO:0000313" key="9">
    <source>
        <dbReference type="EMBL" id="RDB59067.1"/>
    </source>
</evidence>
<dbReference type="InterPro" id="IPR020103">
    <property type="entry name" value="PsdUridine_synth_cat_dom_sf"/>
</dbReference>